<evidence type="ECO:0000313" key="7">
    <source>
        <dbReference type="Proteomes" id="UP000311382"/>
    </source>
</evidence>
<dbReference type="Gene3D" id="3.20.20.70">
    <property type="entry name" value="Aldolase class I"/>
    <property type="match status" value="1"/>
</dbReference>
<evidence type="ECO:0000313" key="6">
    <source>
        <dbReference type="EMBL" id="TNY20636.1"/>
    </source>
</evidence>
<comment type="catalytic activity">
    <reaction evidence="1">
        <text>Hydrolysis of terminal, non-reducing alpha-D-galactose residues in alpha-D-galactosides, including galactose oligosaccharides, galactomannans and galactolipids.</text>
        <dbReference type="EC" id="3.2.1.22"/>
    </reaction>
</comment>
<evidence type="ECO:0000256" key="5">
    <source>
        <dbReference type="SAM" id="MobiDB-lite"/>
    </source>
</evidence>
<dbReference type="InterPro" id="IPR017853">
    <property type="entry name" value="GH"/>
</dbReference>
<evidence type="ECO:0000256" key="1">
    <source>
        <dbReference type="ARBA" id="ARBA00001255"/>
    </source>
</evidence>
<reference evidence="6 7" key="1">
    <citation type="submission" date="2019-03" db="EMBL/GenBank/DDBJ databases">
        <title>Rhodosporidium diobovatum UCD-FST 08-225 genome sequencing, assembly, and annotation.</title>
        <authorList>
            <person name="Fakankun I.U."/>
            <person name="Fristensky B."/>
            <person name="Levin D.B."/>
        </authorList>
    </citation>
    <scope>NUCLEOTIDE SEQUENCE [LARGE SCALE GENOMIC DNA]</scope>
    <source>
        <strain evidence="6 7">UCD-FST 08-225</strain>
    </source>
</reference>
<dbReference type="SUPFAM" id="SSF51445">
    <property type="entry name" value="(Trans)glycosidases"/>
    <property type="match status" value="1"/>
</dbReference>
<dbReference type="Proteomes" id="UP000311382">
    <property type="component" value="Unassembled WGS sequence"/>
</dbReference>
<sequence length="1197" mass="126602">MTSQRFTPALRQTTILPIFPPSASTDTSPAGERALNFTYVPSNGFAAGKTPEVWSNLPLATSTGAGEQPDQPQWHAVPFSPSPEAKGVFVARLPLAPDTEGSFEYTFRLRSTDSPDHVEWLGSEGSNGLVVIVRLDDAALSAAQEGLKTADGQGWRDLGEGLKVWKGAIPVDDGQKASLNWSAFVRGERWCDADAVVWEQTPRTWIQPRQLDPSSPLSSLSTSFPAQLLVLRSTPTKAHPLAQTLALLPFSTPGACSALYGDGSGGLDLRVERDADDGKELESHMALAWSSGAPGSPSLHALLATVGAAARSIKAGEALSAPKEDDLARAALNPPRDLGLCTWNGLSAEFDEPYTATSLLDWLDVLLDPSTSGSPLASAAVRTVLLDDGWQDTAPYVDFDGGDQAHSERRALRSFQCGHEWYDLDAESPEEEQGRADKAQAAKKHSLDSGFAASPPGRTREVGDPREGVCVELRDVVSRIKERGIDRVGVWLTLAGYWHGIHPDSALADAYTLRRVELRHAGLDNYNGHIFLPTVADLPQYFTDYFSSLAAAGIDFVKVDDQVLVDSIFKQEVGQDEEPGSVPDEPGTLRATMLSAMRAAAVDVFGVNGIIHCMASSPRHYGGVLQPGDTVRSSDDFFPNEVDSHRWHIAHNAFAALLVAQALGLEPDFDMIQSARACKFAGAHLPLRAFSTAQVYCTDPPPRTASDKGDDWDVLLATTKRGVRVLQARTPGVAGAVLDSSIGSNVLGRFDSPCEPLKVGLPVPSAKGAHIGMWDCAPLNEGSRDREMRGVLDEKDLADVLGPLGSTFGVGDELVLFSAQQASAVEVACAAVKDAEYQPRALAKPLASVVVTPTQPQVTTLARLFSLAPTSDASTSGDIKVACLGLLGKTIGLAAIRSVGAGHGSIPAAKPAAQAGAASEAPASQAAPAALAPVAPPSPDSGTALPTSQPTPRLSEQPAPARPHSPRSTLPLPQGRVSFLLAYFASAFFRAAPIDGPRRTPQSELAHLAHDALRSPLRTFFGEMRALVSFGCAAILWAVGAGQSRHVSGEARRAVTAGPEPASAPAEEEPKSRDVAKAYTGDTLRIELDYVGRLGLYVSLPATTSSPATEGGESSSLPLRLALDGAPVDPLFIRSSTLNDANGQRFLVEVDLEAAWNKSIGSRPAPEAEAERGDAGAEPVAVGEEEVKPWIVEVQAV</sequence>
<gene>
    <name evidence="6" type="ORF">DMC30DRAFT_351955</name>
</gene>
<feature type="region of interest" description="Disordered" evidence="5">
    <location>
        <begin position="427"/>
        <end position="465"/>
    </location>
</feature>
<dbReference type="OrthoDB" id="4664297at2759"/>
<keyword evidence="7" id="KW-1185">Reference proteome</keyword>
<evidence type="ECO:0008006" key="8">
    <source>
        <dbReference type="Google" id="ProtNLM"/>
    </source>
</evidence>
<dbReference type="EMBL" id="SOZI01000061">
    <property type="protein sequence ID" value="TNY20636.1"/>
    <property type="molecule type" value="Genomic_DNA"/>
</dbReference>
<dbReference type="GO" id="GO:0004557">
    <property type="term" value="F:alpha-galactosidase activity"/>
    <property type="evidence" value="ECO:0007669"/>
    <property type="project" value="UniProtKB-EC"/>
</dbReference>
<dbReference type="PANTHER" id="PTHR31268">
    <property type="match status" value="1"/>
</dbReference>
<dbReference type="Pfam" id="PF05691">
    <property type="entry name" value="Raffinose_syn"/>
    <property type="match status" value="1"/>
</dbReference>
<feature type="compositionally biased region" description="Low complexity" evidence="5">
    <location>
        <begin position="917"/>
        <end position="933"/>
    </location>
</feature>
<dbReference type="InterPro" id="IPR013785">
    <property type="entry name" value="Aldolase_TIM"/>
</dbReference>
<name>A0A5C5FWK2_9BASI</name>
<feature type="region of interest" description="Disordered" evidence="5">
    <location>
        <begin position="1163"/>
        <end position="1182"/>
    </location>
</feature>
<dbReference type="GO" id="GO:0047274">
    <property type="term" value="F:galactinol-sucrose galactosyltransferase activity"/>
    <property type="evidence" value="ECO:0007669"/>
    <property type="project" value="UniProtKB-EC"/>
</dbReference>
<comment type="caution">
    <text evidence="6">The sequence shown here is derived from an EMBL/GenBank/DDBJ whole genome shotgun (WGS) entry which is preliminary data.</text>
</comment>
<dbReference type="STRING" id="5288.A0A5C5FWK2"/>
<feature type="region of interest" description="Disordered" evidence="5">
    <location>
        <begin position="1050"/>
        <end position="1076"/>
    </location>
</feature>
<dbReference type="PANTHER" id="PTHR31268:SF32">
    <property type="entry name" value="GALACTINOL--SUCROSE GALACTOSYLTRANSFERASE 2-RELATED"/>
    <property type="match status" value="1"/>
</dbReference>
<comment type="similarity">
    <text evidence="2">Belongs to the glycosyl hydrolases 36 family.</text>
</comment>
<evidence type="ECO:0000256" key="2">
    <source>
        <dbReference type="ARBA" id="ARBA00007240"/>
    </source>
</evidence>
<comment type="catalytic activity">
    <reaction evidence="4">
        <text>alpha-D-galactosyl-(1-&gt;3)-1D-myo-inositol + sucrose = raffinose + myo-inositol</text>
        <dbReference type="Rhea" id="RHEA:20161"/>
        <dbReference type="ChEBI" id="CHEBI:16634"/>
        <dbReference type="ChEBI" id="CHEBI:17268"/>
        <dbReference type="ChEBI" id="CHEBI:17505"/>
        <dbReference type="ChEBI" id="CHEBI:17992"/>
        <dbReference type="EC" id="2.4.1.82"/>
    </reaction>
</comment>
<evidence type="ECO:0000256" key="4">
    <source>
        <dbReference type="ARBA" id="ARBA00049426"/>
    </source>
</evidence>
<accession>A0A5C5FWK2</accession>
<protein>
    <recommendedName>
        <fullName evidence="8">Alpha-galactosidase</fullName>
    </recommendedName>
</protein>
<proteinExistence type="inferred from homology"/>
<evidence type="ECO:0000256" key="3">
    <source>
        <dbReference type="ARBA" id="ARBA00023277"/>
    </source>
</evidence>
<dbReference type="InterPro" id="IPR008811">
    <property type="entry name" value="Glycosyl_hydrolases_36"/>
</dbReference>
<organism evidence="6 7">
    <name type="scientific">Rhodotorula diobovata</name>
    <dbReference type="NCBI Taxonomy" id="5288"/>
    <lineage>
        <taxon>Eukaryota</taxon>
        <taxon>Fungi</taxon>
        <taxon>Dikarya</taxon>
        <taxon>Basidiomycota</taxon>
        <taxon>Pucciniomycotina</taxon>
        <taxon>Microbotryomycetes</taxon>
        <taxon>Sporidiobolales</taxon>
        <taxon>Sporidiobolaceae</taxon>
        <taxon>Rhodotorula</taxon>
    </lineage>
</organism>
<feature type="region of interest" description="Disordered" evidence="5">
    <location>
        <begin position="917"/>
        <end position="971"/>
    </location>
</feature>
<keyword evidence="3" id="KW-0119">Carbohydrate metabolism</keyword>
<dbReference type="AlphaFoldDB" id="A0A5C5FWK2"/>
<feature type="compositionally biased region" description="Polar residues" evidence="5">
    <location>
        <begin position="940"/>
        <end position="954"/>
    </location>
</feature>